<name>A0A4R1GKT0_9BACT</name>
<comment type="caution">
    <text evidence="2">The sequence shown here is derived from an EMBL/GenBank/DDBJ whole genome shotgun (WGS) entry which is preliminary data.</text>
</comment>
<evidence type="ECO:0000313" key="3">
    <source>
        <dbReference type="Proteomes" id="UP000295777"/>
    </source>
</evidence>
<dbReference type="OrthoDB" id="9804124at2"/>
<dbReference type="GO" id="GO:0005886">
    <property type="term" value="C:plasma membrane"/>
    <property type="evidence" value="ECO:0007669"/>
    <property type="project" value="TreeGrafter"/>
</dbReference>
<dbReference type="PANTHER" id="PTHR30627:SF2">
    <property type="entry name" value="PEPTIDOGLYCAN D,D-TRANSPEPTIDASE MRDA"/>
    <property type="match status" value="1"/>
</dbReference>
<dbReference type="RefSeq" id="WP_132525440.1">
    <property type="nucleotide sequence ID" value="NZ_SMFV01000001.1"/>
</dbReference>
<evidence type="ECO:0000313" key="2">
    <source>
        <dbReference type="EMBL" id="TCK06679.1"/>
    </source>
</evidence>
<dbReference type="Pfam" id="PF00905">
    <property type="entry name" value="Transpeptidase"/>
    <property type="match status" value="1"/>
</dbReference>
<dbReference type="InterPro" id="IPR001460">
    <property type="entry name" value="PCN-bd_Tpept"/>
</dbReference>
<dbReference type="GO" id="GO:0008658">
    <property type="term" value="F:penicillin binding"/>
    <property type="evidence" value="ECO:0007669"/>
    <property type="project" value="InterPro"/>
</dbReference>
<protein>
    <submittedName>
        <fullName evidence="2">Penicillin binding protein</fullName>
    </submittedName>
</protein>
<evidence type="ECO:0000259" key="1">
    <source>
        <dbReference type="Pfam" id="PF00905"/>
    </source>
</evidence>
<accession>A0A4R1GKT0</accession>
<dbReference type="PANTHER" id="PTHR30627">
    <property type="entry name" value="PEPTIDOGLYCAN D,D-TRANSPEPTIDASE"/>
    <property type="match status" value="1"/>
</dbReference>
<dbReference type="Gene3D" id="3.40.710.10">
    <property type="entry name" value="DD-peptidase/beta-lactamase superfamily"/>
    <property type="match status" value="1"/>
</dbReference>
<dbReference type="AlphaFoldDB" id="A0A4R1GKT0"/>
<reference evidence="2 3" key="1">
    <citation type="submission" date="2019-03" db="EMBL/GenBank/DDBJ databases">
        <title>Genomic Encyclopedia of Archaeal and Bacterial Type Strains, Phase II (KMG-II): from individual species to whole genera.</title>
        <authorList>
            <person name="Goeker M."/>
        </authorList>
    </citation>
    <scope>NUCLEOTIDE SEQUENCE [LARGE SCALE GENOMIC DNA]</scope>
    <source>
        <strain evidence="2 3">DSM 24425</strain>
    </source>
</reference>
<dbReference type="GO" id="GO:0071972">
    <property type="term" value="F:peptidoglycan L,D-transpeptidase activity"/>
    <property type="evidence" value="ECO:0007669"/>
    <property type="project" value="TreeGrafter"/>
</dbReference>
<feature type="domain" description="Penicillin-binding protein transpeptidase" evidence="1">
    <location>
        <begin position="117"/>
        <end position="394"/>
    </location>
</feature>
<keyword evidence="3" id="KW-1185">Reference proteome</keyword>
<sequence>MKKVWTFLLFAGLLAFAGGFLLKSSDGKETVTERAEQTINKSQLSRSRPQKKENPQEEFVKKLLSDFSLQFSLFKQSTLENNRYVYKDRNITVIFTVDPLFQKAVEKEFKRFRVKYGAYVAIDADTGKVLAAVSSTDYPDLTFKRTFPAASTFKIVTAAAALETGLATPNTEMVCGGTGDSCSPSVWLNSRYKVKRRFAESFATSANPFFGNLGRLLGKETLLEFARKFGFNRKDYGFPWGILREPLDDYDIALTAAGLGETRTSPFHQALIASVIENEGIMVKPTLIEKVLTTDGRPLYTFRKELFGRVVSVGTARAIREMMLLTVKQGTVSDKRHFRRLRRFYPRIVIGGKTGTLSELTYPEGRCEWFTGFMEYNGRHIAFSSLAVNNHYFYITGYEIAAVASADFAKLYRNFAVRGR</sequence>
<dbReference type="SUPFAM" id="SSF56601">
    <property type="entry name" value="beta-lactamase/transpeptidase-like"/>
    <property type="match status" value="1"/>
</dbReference>
<dbReference type="GO" id="GO:0071555">
    <property type="term" value="P:cell wall organization"/>
    <property type="evidence" value="ECO:0007669"/>
    <property type="project" value="TreeGrafter"/>
</dbReference>
<dbReference type="InterPro" id="IPR012338">
    <property type="entry name" value="Beta-lactam/transpept-like"/>
</dbReference>
<dbReference type="InterPro" id="IPR050515">
    <property type="entry name" value="Beta-lactam/transpept"/>
</dbReference>
<dbReference type="Proteomes" id="UP000295777">
    <property type="component" value="Unassembled WGS sequence"/>
</dbReference>
<gene>
    <name evidence="2" type="ORF">CLV27_0485</name>
</gene>
<dbReference type="EMBL" id="SMFV01000001">
    <property type="protein sequence ID" value="TCK06679.1"/>
    <property type="molecule type" value="Genomic_DNA"/>
</dbReference>
<proteinExistence type="predicted"/>
<organism evidence="2 3">
    <name type="scientific">Phorcysia thermohydrogeniphila</name>
    <dbReference type="NCBI Taxonomy" id="936138"/>
    <lineage>
        <taxon>Bacteria</taxon>
        <taxon>Pseudomonadati</taxon>
        <taxon>Aquificota</taxon>
        <taxon>Aquificia</taxon>
        <taxon>Desulfurobacteriales</taxon>
        <taxon>Desulfurobacteriaceae</taxon>
        <taxon>Phorcysia</taxon>
    </lineage>
</organism>